<feature type="compositionally biased region" description="Basic and acidic residues" evidence="1">
    <location>
        <begin position="444"/>
        <end position="456"/>
    </location>
</feature>
<sequence>MFSLPDLSIDANVVYGPKFGNIGYSVTKSAPAVSLTTMSSAKAPAPAFNPSASSSAIAAIPLHLPAPRLSEIEGTALHGLLMDAVEETSDRIVAVFGSRITEAVRCLVQLMINPPQPGDPVRNRAIAAAALVDDLAAAVSNPASYPRDLAAEIGDLKATLTDARLAKLIATHSVGEKQQKLTDLETRFMQSRANCSSLEQALAAETKQRITAEEQITALASEVRVHDEVVLNIQKALKAANEARASQSRKINRDWQLYQKNPRIYADRLERFHRYLTERGQSVENFDQKIKRKILKDELRKVLLVNKYLRKFVNDRDLDPDALLLFAEAAQSSSPKAKTTSQPALNRSRSSSSVASTVDISPSSPEISSAASPGPNSAPDSSQNTDNLDSTLRWSPMAPRSRSTRTAAAISRWVTSQVIAQESDKSSVFIGAPGQTPPASPRGASDDEHEESKENELPSGLQLQALEDTSSTGVSSRTRSAYRPIPMSALGPSHSAPPPAPVQTSVEPVGGEDCTAWSEATRRTHGSTGRRSRSAPVVVKLPAPIEGWQPLMQPSKKIPAKVQRYLKPNFQRKGALRCWNLVHSFRTPLPVVKGLVAACSVEGIRAFADWTKTEHPWRIVDKMFPDVANSFDESDVGWERGHWVVQSEIEATVRRLAKTHGDSSSTVRDVTRAMDAYLSDRNRRADKFQVAALDEREPWRNCWIDVPNEHPFDVQRQH</sequence>
<accession>W2PZP3</accession>
<feature type="compositionally biased region" description="Polar residues" evidence="1">
    <location>
        <begin position="383"/>
        <end position="393"/>
    </location>
</feature>
<evidence type="ECO:0000313" key="2">
    <source>
        <dbReference type="EMBL" id="ETN06121.1"/>
    </source>
</evidence>
<feature type="region of interest" description="Disordered" evidence="1">
    <location>
        <begin position="332"/>
        <end position="406"/>
    </location>
</feature>
<feature type="compositionally biased region" description="Low complexity" evidence="1">
    <location>
        <begin position="469"/>
        <end position="479"/>
    </location>
</feature>
<dbReference type="RefSeq" id="XP_008908623.1">
    <property type="nucleotide sequence ID" value="XM_008910375.1"/>
</dbReference>
<gene>
    <name evidence="2" type="ORF">PPTG_23411</name>
</gene>
<evidence type="ECO:0000256" key="1">
    <source>
        <dbReference type="SAM" id="MobiDB-lite"/>
    </source>
</evidence>
<feature type="compositionally biased region" description="Low complexity" evidence="1">
    <location>
        <begin position="341"/>
        <end position="382"/>
    </location>
</feature>
<dbReference type="STRING" id="761204.W2PZP3"/>
<organism evidence="2 3">
    <name type="scientific">Phytophthora nicotianae (strain INRA-310)</name>
    <name type="common">Phytophthora parasitica</name>
    <dbReference type="NCBI Taxonomy" id="761204"/>
    <lineage>
        <taxon>Eukaryota</taxon>
        <taxon>Sar</taxon>
        <taxon>Stramenopiles</taxon>
        <taxon>Oomycota</taxon>
        <taxon>Peronosporomycetes</taxon>
        <taxon>Peronosporales</taxon>
        <taxon>Peronosporaceae</taxon>
        <taxon>Phytophthora</taxon>
    </lineage>
</organism>
<proteinExistence type="predicted"/>
<dbReference type="OrthoDB" id="10270122at2759"/>
<evidence type="ECO:0000313" key="3">
    <source>
        <dbReference type="Proteomes" id="UP000018817"/>
    </source>
</evidence>
<dbReference type="Proteomes" id="UP000018817">
    <property type="component" value="Unassembled WGS sequence"/>
</dbReference>
<dbReference type="OMA" id="GHISCET"/>
<reference evidence="2 3" key="2">
    <citation type="submission" date="2013-11" db="EMBL/GenBank/DDBJ databases">
        <title>The Genome Sequence of Phytophthora parasitica INRA-310.</title>
        <authorList>
            <consortium name="The Broad Institute Genomics Platform"/>
            <person name="Russ C."/>
            <person name="Tyler B."/>
            <person name="Panabieres F."/>
            <person name="Shan W."/>
            <person name="Tripathy S."/>
            <person name="Grunwald N."/>
            <person name="Machado M."/>
            <person name="Johnson C.S."/>
            <person name="Arredondo F."/>
            <person name="Hong C."/>
            <person name="Coffey M."/>
            <person name="Young S.K."/>
            <person name="Zeng Q."/>
            <person name="Gargeya S."/>
            <person name="Fitzgerald M."/>
            <person name="Abouelleil A."/>
            <person name="Alvarado L."/>
            <person name="Chapman S.B."/>
            <person name="Gainer-Dewar J."/>
            <person name="Goldberg J."/>
            <person name="Griggs A."/>
            <person name="Gujja S."/>
            <person name="Hansen M."/>
            <person name="Howarth C."/>
            <person name="Imamovic A."/>
            <person name="Ireland A."/>
            <person name="Larimer J."/>
            <person name="McCowan C."/>
            <person name="Murphy C."/>
            <person name="Pearson M."/>
            <person name="Poon T.W."/>
            <person name="Priest M."/>
            <person name="Roberts A."/>
            <person name="Saif S."/>
            <person name="Shea T."/>
            <person name="Sykes S."/>
            <person name="Wortman J."/>
            <person name="Nusbaum C."/>
            <person name="Birren B."/>
        </authorList>
    </citation>
    <scope>NUCLEOTIDE SEQUENCE [LARGE SCALE GENOMIC DNA]</scope>
    <source>
        <strain evidence="2 3">INRA-310</strain>
    </source>
</reference>
<protein>
    <submittedName>
        <fullName evidence="2">Uncharacterized protein</fullName>
    </submittedName>
</protein>
<dbReference type="GeneID" id="20192010"/>
<feature type="region of interest" description="Disordered" evidence="1">
    <location>
        <begin position="425"/>
        <end position="511"/>
    </location>
</feature>
<dbReference type="AlphaFoldDB" id="W2PZP3"/>
<reference evidence="3" key="1">
    <citation type="submission" date="2011-12" db="EMBL/GenBank/DDBJ databases">
        <authorList>
            <consortium name="The Broad Institute Genome Sequencing Platform"/>
            <person name="Russ C."/>
            <person name="Tyler B."/>
            <person name="Panabieres F."/>
            <person name="Shan W."/>
            <person name="Tripathy S."/>
            <person name="Grunwald N."/>
            <person name="Machado M."/>
            <person name="Young S.K."/>
            <person name="Zeng Q."/>
            <person name="Gargeya S."/>
            <person name="Fitzgerald M."/>
            <person name="Haas B."/>
            <person name="Abouelleil A."/>
            <person name="Alvarado L."/>
            <person name="Arachchi H.M."/>
            <person name="Berlin A."/>
            <person name="Chapman S.B."/>
            <person name="Gearin G."/>
            <person name="Goldberg J."/>
            <person name="Griggs A."/>
            <person name="Gujja S."/>
            <person name="Hansen M."/>
            <person name="Heiman D."/>
            <person name="Howarth C."/>
            <person name="Larimer J."/>
            <person name="Lui A."/>
            <person name="MacDonald P.J.P."/>
            <person name="McCowen C."/>
            <person name="Montmayeur A."/>
            <person name="Murphy C."/>
            <person name="Neiman D."/>
            <person name="Pearson M."/>
            <person name="Priest M."/>
            <person name="Roberts A."/>
            <person name="Saif S."/>
            <person name="Shea T."/>
            <person name="Sisk P."/>
            <person name="Stolte C."/>
            <person name="Sykes S."/>
            <person name="Wortman J."/>
            <person name="Nusbaum C."/>
            <person name="Birren B."/>
        </authorList>
    </citation>
    <scope>NUCLEOTIDE SEQUENCE [LARGE SCALE GENOMIC DNA]</scope>
    <source>
        <strain evidence="3">INRA-310</strain>
    </source>
</reference>
<dbReference type="EMBL" id="KI669597">
    <property type="protein sequence ID" value="ETN06121.1"/>
    <property type="molecule type" value="Genomic_DNA"/>
</dbReference>
<name>W2PZP3_PHYN3</name>
<dbReference type="VEuPathDB" id="FungiDB:PPTG_23411"/>